<accession>A0A1R3HSI3</accession>
<evidence type="ECO:0000256" key="1">
    <source>
        <dbReference type="SAM" id="MobiDB-lite"/>
    </source>
</evidence>
<protein>
    <submittedName>
        <fullName evidence="2">Uncharacterized protein</fullName>
    </submittedName>
</protein>
<name>A0A1R3HSI3_COCAP</name>
<evidence type="ECO:0000313" key="2">
    <source>
        <dbReference type="EMBL" id="OMO73214.1"/>
    </source>
</evidence>
<gene>
    <name evidence="2" type="ORF">CCACVL1_17396</name>
</gene>
<reference evidence="2 3" key="1">
    <citation type="submission" date="2013-09" db="EMBL/GenBank/DDBJ databases">
        <title>Corchorus capsularis genome sequencing.</title>
        <authorList>
            <person name="Alam M."/>
            <person name="Haque M.S."/>
            <person name="Islam M.S."/>
            <person name="Emdad E.M."/>
            <person name="Islam M.M."/>
            <person name="Ahmed B."/>
            <person name="Halim A."/>
            <person name="Hossen Q.M.M."/>
            <person name="Hossain M.Z."/>
            <person name="Ahmed R."/>
            <person name="Khan M.M."/>
            <person name="Islam R."/>
            <person name="Rashid M.M."/>
            <person name="Khan S.A."/>
            <person name="Rahman M.S."/>
            <person name="Alam M."/>
        </authorList>
    </citation>
    <scope>NUCLEOTIDE SEQUENCE [LARGE SCALE GENOMIC DNA]</scope>
    <source>
        <strain evidence="3">cv. CVL-1</strain>
        <tissue evidence="2">Whole seedling</tissue>
    </source>
</reference>
<comment type="caution">
    <text evidence="2">The sequence shown here is derived from an EMBL/GenBank/DDBJ whole genome shotgun (WGS) entry which is preliminary data.</text>
</comment>
<keyword evidence="3" id="KW-1185">Reference proteome</keyword>
<sequence>MDWVENGETSGDPPAGDPKFSRVEDSTDPEPTSTNSGSSIDSPILVIVEGGLDGIEGIFEELSFQAITVTVKRKDEQWNFTTVYGSPTPSNREQLWSDLKHEWTMDCWRGLQRNRLLFEEIQF</sequence>
<evidence type="ECO:0000313" key="3">
    <source>
        <dbReference type="Proteomes" id="UP000188268"/>
    </source>
</evidence>
<organism evidence="2 3">
    <name type="scientific">Corchorus capsularis</name>
    <name type="common">Jute</name>
    <dbReference type="NCBI Taxonomy" id="210143"/>
    <lineage>
        <taxon>Eukaryota</taxon>
        <taxon>Viridiplantae</taxon>
        <taxon>Streptophyta</taxon>
        <taxon>Embryophyta</taxon>
        <taxon>Tracheophyta</taxon>
        <taxon>Spermatophyta</taxon>
        <taxon>Magnoliopsida</taxon>
        <taxon>eudicotyledons</taxon>
        <taxon>Gunneridae</taxon>
        <taxon>Pentapetalae</taxon>
        <taxon>rosids</taxon>
        <taxon>malvids</taxon>
        <taxon>Malvales</taxon>
        <taxon>Malvaceae</taxon>
        <taxon>Grewioideae</taxon>
        <taxon>Apeibeae</taxon>
        <taxon>Corchorus</taxon>
    </lineage>
</organism>
<dbReference type="EMBL" id="AWWV01011263">
    <property type="protein sequence ID" value="OMO73214.1"/>
    <property type="molecule type" value="Genomic_DNA"/>
</dbReference>
<dbReference type="Gramene" id="OMO73214">
    <property type="protein sequence ID" value="OMO73214"/>
    <property type="gene ID" value="CCACVL1_17396"/>
</dbReference>
<proteinExistence type="predicted"/>
<dbReference type="AlphaFoldDB" id="A0A1R3HSI3"/>
<dbReference type="OrthoDB" id="10522397at2759"/>
<feature type="compositionally biased region" description="Polar residues" evidence="1">
    <location>
        <begin position="29"/>
        <end position="40"/>
    </location>
</feature>
<feature type="region of interest" description="Disordered" evidence="1">
    <location>
        <begin position="1"/>
        <end position="40"/>
    </location>
</feature>
<dbReference type="Proteomes" id="UP000188268">
    <property type="component" value="Unassembled WGS sequence"/>
</dbReference>